<evidence type="ECO:0000313" key="3">
    <source>
        <dbReference type="Proteomes" id="UP000482800"/>
    </source>
</evidence>
<evidence type="ECO:0000259" key="1">
    <source>
        <dbReference type="Pfam" id="PF13340"/>
    </source>
</evidence>
<gene>
    <name evidence="2" type="ORF">Phou_105100</name>
</gene>
<dbReference type="Proteomes" id="UP000482800">
    <property type="component" value="Unassembled WGS sequence"/>
</dbReference>
<dbReference type="InterPro" id="IPR052909">
    <property type="entry name" value="Transposase_6_like"/>
</dbReference>
<dbReference type="AlphaFoldDB" id="A0A6V8KSE2"/>
<dbReference type="PANTHER" id="PTHR46637">
    <property type="entry name" value="TIS1421-TRANSPOSASE PROTEIN A"/>
    <property type="match status" value="1"/>
</dbReference>
<dbReference type="Pfam" id="PF13340">
    <property type="entry name" value="DUF4096"/>
    <property type="match status" value="1"/>
</dbReference>
<keyword evidence="3" id="KW-1185">Reference proteome</keyword>
<name>A0A6V8KSE2_9ACTN</name>
<organism evidence="2 3">
    <name type="scientific">Phytohabitans houttuyneae</name>
    <dbReference type="NCBI Taxonomy" id="1076126"/>
    <lineage>
        <taxon>Bacteria</taxon>
        <taxon>Bacillati</taxon>
        <taxon>Actinomycetota</taxon>
        <taxon>Actinomycetes</taxon>
        <taxon>Micromonosporales</taxon>
        <taxon>Micromonosporaceae</taxon>
    </lineage>
</organism>
<feature type="domain" description="Insertion element IS402-like" evidence="1">
    <location>
        <begin position="12"/>
        <end position="90"/>
    </location>
</feature>
<dbReference type="EMBL" id="BLPF01000005">
    <property type="protein sequence ID" value="GFJ86330.1"/>
    <property type="molecule type" value="Genomic_DNA"/>
</dbReference>
<sequence>MFDTPEVSDAVLTDELWSRLEPLIPVRQRRYRYPGRARTSDRAALEGILFAARTGVSWNALPTAAFGASGATCWRRLKEWHEAGVWQQLHELILAELRAAGRLDLSAAIVDSSHLRALKGGSTPARARSTGASWAANIT</sequence>
<comment type="caution">
    <text evidence="2">The sequence shown here is derived from an EMBL/GenBank/DDBJ whole genome shotgun (WGS) entry which is preliminary data.</text>
</comment>
<dbReference type="PANTHER" id="PTHR46637:SF1">
    <property type="entry name" value="BLL5188 PROTEIN"/>
    <property type="match status" value="1"/>
</dbReference>
<reference evidence="2 3" key="1">
    <citation type="submission" date="2020-03" db="EMBL/GenBank/DDBJ databases">
        <title>Whole genome shotgun sequence of Phytohabitans houttuyneae NBRC 108639.</title>
        <authorList>
            <person name="Komaki H."/>
            <person name="Tamura T."/>
        </authorList>
    </citation>
    <scope>NUCLEOTIDE SEQUENCE [LARGE SCALE GENOMIC DNA]</scope>
    <source>
        <strain evidence="2 3">NBRC 108639</strain>
    </source>
</reference>
<protein>
    <recommendedName>
        <fullName evidence="1">Insertion element IS402-like domain-containing protein</fullName>
    </recommendedName>
</protein>
<evidence type="ECO:0000313" key="2">
    <source>
        <dbReference type="EMBL" id="GFJ86330.1"/>
    </source>
</evidence>
<proteinExistence type="predicted"/>
<reference evidence="2 3" key="2">
    <citation type="submission" date="2020-03" db="EMBL/GenBank/DDBJ databases">
        <authorList>
            <person name="Ichikawa N."/>
            <person name="Kimura A."/>
            <person name="Kitahashi Y."/>
            <person name="Uohara A."/>
        </authorList>
    </citation>
    <scope>NUCLEOTIDE SEQUENCE [LARGE SCALE GENOMIC DNA]</scope>
    <source>
        <strain evidence="2 3">NBRC 108639</strain>
    </source>
</reference>
<dbReference type="InterPro" id="IPR025161">
    <property type="entry name" value="IS402-like_dom"/>
</dbReference>
<accession>A0A6V8KSE2</accession>